<keyword evidence="4" id="KW-1185">Reference proteome</keyword>
<evidence type="ECO:0000259" key="2">
    <source>
        <dbReference type="PROSITE" id="PS50127"/>
    </source>
</evidence>
<evidence type="ECO:0000313" key="4">
    <source>
        <dbReference type="Proteomes" id="UP000295252"/>
    </source>
</evidence>
<gene>
    <name evidence="3" type="ORF">GSCOC_T00001061001</name>
</gene>
<dbReference type="STRING" id="49390.A0A068VMU8"/>
<feature type="chain" id="PRO_5001656047" evidence="1">
    <location>
        <begin position="23"/>
        <end position="98"/>
    </location>
</feature>
<dbReference type="Proteomes" id="UP000295252">
    <property type="component" value="Unassembled WGS sequence"/>
</dbReference>
<feature type="signal peptide" evidence="1">
    <location>
        <begin position="1"/>
        <end position="22"/>
    </location>
</feature>
<dbReference type="InParanoid" id="A0A068VMU8"/>
<protein>
    <submittedName>
        <fullName evidence="3">DH200=94 genomic scaffold, scaffold_2267</fullName>
    </submittedName>
</protein>
<evidence type="ECO:0000256" key="1">
    <source>
        <dbReference type="SAM" id="SignalP"/>
    </source>
</evidence>
<evidence type="ECO:0000313" key="3">
    <source>
        <dbReference type="EMBL" id="CDP21008.1"/>
    </source>
</evidence>
<dbReference type="InterPro" id="IPR000608">
    <property type="entry name" value="UBC"/>
</dbReference>
<feature type="domain" description="UBC core" evidence="2">
    <location>
        <begin position="1"/>
        <end position="98"/>
    </location>
</feature>
<dbReference type="Gramene" id="CDP21008">
    <property type="protein sequence ID" value="CDP21008"/>
    <property type="gene ID" value="GSCOC_T00001061001"/>
</dbReference>
<dbReference type="SUPFAM" id="SSF54495">
    <property type="entry name" value="UBC-like"/>
    <property type="match status" value="1"/>
</dbReference>
<dbReference type="EMBL" id="HG741351">
    <property type="protein sequence ID" value="CDP21008.1"/>
    <property type="molecule type" value="Genomic_DNA"/>
</dbReference>
<dbReference type="Gene3D" id="3.10.110.10">
    <property type="entry name" value="Ubiquitin Conjugating Enzyme"/>
    <property type="match status" value="1"/>
</dbReference>
<dbReference type="Pfam" id="PF00179">
    <property type="entry name" value="UQ_con"/>
    <property type="match status" value="1"/>
</dbReference>
<organism evidence="3 4">
    <name type="scientific">Coffea canephora</name>
    <name type="common">Robusta coffee</name>
    <dbReference type="NCBI Taxonomy" id="49390"/>
    <lineage>
        <taxon>Eukaryota</taxon>
        <taxon>Viridiplantae</taxon>
        <taxon>Streptophyta</taxon>
        <taxon>Embryophyta</taxon>
        <taxon>Tracheophyta</taxon>
        <taxon>Spermatophyta</taxon>
        <taxon>Magnoliopsida</taxon>
        <taxon>eudicotyledons</taxon>
        <taxon>Gunneridae</taxon>
        <taxon>Pentapetalae</taxon>
        <taxon>asterids</taxon>
        <taxon>lamiids</taxon>
        <taxon>Gentianales</taxon>
        <taxon>Rubiaceae</taxon>
        <taxon>Ixoroideae</taxon>
        <taxon>Gardenieae complex</taxon>
        <taxon>Bertiereae - Coffeeae clade</taxon>
        <taxon>Coffeeae</taxon>
        <taxon>Coffea</taxon>
    </lineage>
</organism>
<dbReference type="InterPro" id="IPR016135">
    <property type="entry name" value="UBQ-conjugating_enzyme/RWD"/>
</dbReference>
<sequence>MILELNILLSFVLNAFLCSVGAQYHGGIFFLDVTFCCDHPFKRSKFVQVVSKVFKCVSKLASTLQCLDILKDNWSPALTISNFLSTLMSIFTNPDSCK</sequence>
<dbReference type="PANTHER" id="PTHR24068">
    <property type="entry name" value="UBIQUITIN-CONJUGATING ENZYME E2"/>
    <property type="match status" value="1"/>
</dbReference>
<name>A0A068VMU8_COFCA</name>
<dbReference type="PROSITE" id="PS50127">
    <property type="entry name" value="UBC_2"/>
    <property type="match status" value="1"/>
</dbReference>
<dbReference type="AlphaFoldDB" id="A0A068VMU8"/>
<keyword evidence="1" id="KW-0732">Signal</keyword>
<reference evidence="4" key="1">
    <citation type="journal article" date="2014" name="Science">
        <title>The coffee genome provides insight into the convergent evolution of caffeine biosynthesis.</title>
        <authorList>
            <person name="Denoeud F."/>
            <person name="Carretero-Paulet L."/>
            <person name="Dereeper A."/>
            <person name="Droc G."/>
            <person name="Guyot R."/>
            <person name="Pietrella M."/>
            <person name="Zheng C."/>
            <person name="Alberti A."/>
            <person name="Anthony F."/>
            <person name="Aprea G."/>
            <person name="Aury J.M."/>
            <person name="Bento P."/>
            <person name="Bernard M."/>
            <person name="Bocs S."/>
            <person name="Campa C."/>
            <person name="Cenci A."/>
            <person name="Combes M.C."/>
            <person name="Crouzillat D."/>
            <person name="Da Silva C."/>
            <person name="Daddiego L."/>
            <person name="De Bellis F."/>
            <person name="Dussert S."/>
            <person name="Garsmeur O."/>
            <person name="Gayraud T."/>
            <person name="Guignon V."/>
            <person name="Jahn K."/>
            <person name="Jamilloux V."/>
            <person name="Joet T."/>
            <person name="Labadie K."/>
            <person name="Lan T."/>
            <person name="Leclercq J."/>
            <person name="Lepelley M."/>
            <person name="Leroy T."/>
            <person name="Li L.T."/>
            <person name="Librado P."/>
            <person name="Lopez L."/>
            <person name="Munoz A."/>
            <person name="Noel B."/>
            <person name="Pallavicini A."/>
            <person name="Perrotta G."/>
            <person name="Poncet V."/>
            <person name="Pot D."/>
            <person name="Priyono X."/>
            <person name="Rigoreau M."/>
            <person name="Rouard M."/>
            <person name="Rozas J."/>
            <person name="Tranchant-Dubreuil C."/>
            <person name="VanBuren R."/>
            <person name="Zhang Q."/>
            <person name="Andrade A.C."/>
            <person name="Argout X."/>
            <person name="Bertrand B."/>
            <person name="de Kochko A."/>
            <person name="Graziosi G."/>
            <person name="Henry R.J."/>
            <person name="Jayarama X."/>
            <person name="Ming R."/>
            <person name="Nagai C."/>
            <person name="Rounsley S."/>
            <person name="Sankoff D."/>
            <person name="Giuliano G."/>
            <person name="Albert V.A."/>
            <person name="Wincker P."/>
            <person name="Lashermes P."/>
        </authorList>
    </citation>
    <scope>NUCLEOTIDE SEQUENCE [LARGE SCALE GENOMIC DNA]</scope>
    <source>
        <strain evidence="4">cv. DH200-94</strain>
    </source>
</reference>
<accession>A0A068VMU8</accession>
<dbReference type="PhylomeDB" id="A0A068VMU8"/>
<proteinExistence type="predicted"/>